<reference evidence="2" key="1">
    <citation type="journal article" date="2015" name="Nature">
        <title>Complex archaea that bridge the gap between prokaryotes and eukaryotes.</title>
        <authorList>
            <person name="Spang A."/>
            <person name="Saw J.H."/>
            <person name="Jorgensen S.L."/>
            <person name="Zaremba-Niedzwiedzka K."/>
            <person name="Martijn J."/>
            <person name="Lind A.E."/>
            <person name="van Eijk R."/>
            <person name="Schleper C."/>
            <person name="Guy L."/>
            <person name="Ettema T.J."/>
        </authorList>
    </citation>
    <scope>NUCLEOTIDE SEQUENCE</scope>
</reference>
<organism evidence="2">
    <name type="scientific">marine sediment metagenome</name>
    <dbReference type="NCBI Taxonomy" id="412755"/>
    <lineage>
        <taxon>unclassified sequences</taxon>
        <taxon>metagenomes</taxon>
        <taxon>ecological metagenomes</taxon>
    </lineage>
</organism>
<name>A0A0F8Z264_9ZZZZ</name>
<protein>
    <submittedName>
        <fullName evidence="2">Uncharacterized protein</fullName>
    </submittedName>
</protein>
<comment type="caution">
    <text evidence="2">The sequence shown here is derived from an EMBL/GenBank/DDBJ whole genome shotgun (WGS) entry which is preliminary data.</text>
</comment>
<feature type="region of interest" description="Disordered" evidence="1">
    <location>
        <begin position="78"/>
        <end position="111"/>
    </location>
</feature>
<evidence type="ECO:0000256" key="1">
    <source>
        <dbReference type="SAM" id="MobiDB-lite"/>
    </source>
</evidence>
<gene>
    <name evidence="2" type="ORF">LCGC14_3023710</name>
</gene>
<accession>A0A0F8Z264</accession>
<evidence type="ECO:0000313" key="2">
    <source>
        <dbReference type="EMBL" id="KKK60504.1"/>
    </source>
</evidence>
<dbReference type="AlphaFoldDB" id="A0A0F8Z264"/>
<dbReference type="EMBL" id="LAZR01062935">
    <property type="protein sequence ID" value="KKK60504.1"/>
    <property type="molecule type" value="Genomic_DNA"/>
</dbReference>
<feature type="compositionally biased region" description="Polar residues" evidence="1">
    <location>
        <begin position="93"/>
        <end position="111"/>
    </location>
</feature>
<sequence length="111" mass="12516">KTMRKELGEIFSALELVEVKPLPKTNVSKEIIKKKLIHAWSILETNRFHMSTYIIIGIEEVAIVIPIHAQTVSGGCHYARSRTPAKPPPVTARRTQLRTVSWRSSMPNTSP</sequence>
<feature type="non-terminal residue" evidence="2">
    <location>
        <position position="1"/>
    </location>
</feature>
<proteinExistence type="predicted"/>